<dbReference type="InterPro" id="IPR032821">
    <property type="entry name" value="PKS_assoc"/>
</dbReference>
<feature type="domain" description="Ketosynthase family 3 (KS3)" evidence="7">
    <location>
        <begin position="10"/>
        <end position="421"/>
    </location>
</feature>
<dbReference type="EMBL" id="CP070247">
    <property type="protein sequence ID" value="QRV39109.1"/>
    <property type="molecule type" value="Genomic_DNA"/>
</dbReference>
<dbReference type="InterPro" id="IPR009081">
    <property type="entry name" value="PP-bd_ACP"/>
</dbReference>
<gene>
    <name evidence="8" type="ORF">I6J42_34030</name>
</gene>
<reference evidence="8 9" key="1">
    <citation type="submission" date="2021-02" db="EMBL/GenBank/DDBJ databases">
        <title>FDA dAtabase for Regulatory Grade micrObial Sequences (FDA-ARGOS): Supporting development and validation of Infectious Disease Dx tests.</title>
        <authorList>
            <person name="Sproer C."/>
            <person name="Gronow S."/>
            <person name="Severitt S."/>
            <person name="Schroder I."/>
            <person name="Tallon L."/>
            <person name="Sadzewicz L."/>
            <person name="Zhao X."/>
            <person name="Boylan J."/>
            <person name="Ott S."/>
            <person name="Bowen H."/>
            <person name="Vavikolanu K."/>
            <person name="Mehta A."/>
            <person name="Aluvathingal J."/>
            <person name="Nadendla S."/>
            <person name="Lowell S."/>
            <person name="Myers T."/>
            <person name="Yan Y."/>
            <person name="Sichtig H."/>
        </authorList>
    </citation>
    <scope>NUCLEOTIDE SEQUENCE [LARGE SCALE GENOMIC DNA]</scope>
    <source>
        <strain evidence="8 9">FDAARGOS_1212</strain>
        <plasmid evidence="8 9">unnamed3</plasmid>
    </source>
</reference>
<dbReference type="CDD" id="cd19531">
    <property type="entry name" value="LCL_NRPS-like"/>
    <property type="match status" value="1"/>
</dbReference>
<keyword evidence="2" id="KW-0596">Phosphopantetheine</keyword>
<dbReference type="Pfam" id="PF00668">
    <property type="entry name" value="Condensation"/>
    <property type="match status" value="1"/>
</dbReference>
<dbReference type="InterPro" id="IPR014031">
    <property type="entry name" value="Ketoacyl_synth_C"/>
</dbReference>
<dbReference type="GO" id="GO:0016747">
    <property type="term" value="F:acyltransferase activity, transferring groups other than amino-acyl groups"/>
    <property type="evidence" value="ECO:0007669"/>
    <property type="project" value="UniProtKB-ARBA"/>
</dbReference>
<evidence type="ECO:0000256" key="2">
    <source>
        <dbReference type="ARBA" id="ARBA00022450"/>
    </source>
</evidence>
<evidence type="ECO:0000313" key="8">
    <source>
        <dbReference type="EMBL" id="QRV39109.1"/>
    </source>
</evidence>
<organism evidence="8 9">
    <name type="scientific">Streptomyces californicus</name>
    <dbReference type="NCBI Taxonomy" id="67351"/>
    <lineage>
        <taxon>Bacteria</taxon>
        <taxon>Bacillati</taxon>
        <taxon>Actinomycetota</taxon>
        <taxon>Actinomycetes</taxon>
        <taxon>Kitasatosporales</taxon>
        <taxon>Streptomycetaceae</taxon>
        <taxon>Streptomyces</taxon>
    </lineage>
</organism>
<keyword evidence="4" id="KW-0808">Transferase</keyword>
<dbReference type="InterPro" id="IPR050091">
    <property type="entry name" value="PKS_NRPS_Biosynth_Enz"/>
</dbReference>
<proteinExistence type="predicted"/>
<dbReference type="Gene3D" id="1.10.1240.100">
    <property type="match status" value="1"/>
</dbReference>
<evidence type="ECO:0000313" key="9">
    <source>
        <dbReference type="Proteomes" id="UP000623926"/>
    </source>
</evidence>
<dbReference type="Gene3D" id="3.30.559.30">
    <property type="entry name" value="Nonribosomal peptide synthetase, condensation domain"/>
    <property type="match status" value="1"/>
</dbReference>
<dbReference type="PROSITE" id="PS00012">
    <property type="entry name" value="PHOSPHOPANTETHEINE"/>
    <property type="match status" value="1"/>
</dbReference>
<dbReference type="InterPro" id="IPR020806">
    <property type="entry name" value="PKS_PP-bd"/>
</dbReference>
<dbReference type="InterPro" id="IPR014030">
    <property type="entry name" value="Ketoacyl_synth_N"/>
</dbReference>
<dbReference type="GO" id="GO:0008610">
    <property type="term" value="P:lipid biosynthetic process"/>
    <property type="evidence" value="ECO:0007669"/>
    <property type="project" value="UniProtKB-ARBA"/>
</dbReference>
<evidence type="ECO:0000256" key="5">
    <source>
        <dbReference type="SAM" id="MobiDB-lite"/>
    </source>
</evidence>
<evidence type="ECO:0000256" key="3">
    <source>
        <dbReference type="ARBA" id="ARBA00022553"/>
    </source>
</evidence>
<dbReference type="InterPro" id="IPR006162">
    <property type="entry name" value="Ppantetheine_attach_site"/>
</dbReference>
<dbReference type="PANTHER" id="PTHR43775:SF37">
    <property type="entry name" value="SI:DKEY-61P9.11"/>
    <property type="match status" value="1"/>
</dbReference>
<dbReference type="PROSITE" id="PS52004">
    <property type="entry name" value="KS3_2"/>
    <property type="match status" value="1"/>
</dbReference>
<accession>A0ABD7DBS1</accession>
<feature type="region of interest" description="Disordered" evidence="5">
    <location>
        <begin position="775"/>
        <end position="806"/>
    </location>
</feature>
<dbReference type="InterPro" id="IPR016039">
    <property type="entry name" value="Thiolase-like"/>
</dbReference>
<dbReference type="PANTHER" id="PTHR43775">
    <property type="entry name" value="FATTY ACID SYNTHASE"/>
    <property type="match status" value="1"/>
</dbReference>
<dbReference type="Gene3D" id="3.30.559.10">
    <property type="entry name" value="Chloramphenicol acetyltransferase-like domain"/>
    <property type="match status" value="1"/>
</dbReference>
<dbReference type="InterPro" id="IPR001242">
    <property type="entry name" value="Condensation_dom"/>
</dbReference>
<dbReference type="InterPro" id="IPR020841">
    <property type="entry name" value="PKS_Beta-ketoAc_synthase_dom"/>
</dbReference>
<dbReference type="SUPFAM" id="SSF47336">
    <property type="entry name" value="ACP-like"/>
    <property type="match status" value="1"/>
</dbReference>
<dbReference type="Gene3D" id="3.40.47.10">
    <property type="match status" value="1"/>
</dbReference>
<name>A0ABD7DBS1_9ACTN</name>
<dbReference type="Pfam" id="PF00109">
    <property type="entry name" value="ketoacyl-synt"/>
    <property type="match status" value="1"/>
</dbReference>
<keyword evidence="8" id="KW-0614">Plasmid</keyword>
<comment type="cofactor">
    <cofactor evidence="1">
        <name>pantetheine 4'-phosphate</name>
        <dbReference type="ChEBI" id="CHEBI:47942"/>
    </cofactor>
</comment>
<feature type="domain" description="Carrier" evidence="6">
    <location>
        <begin position="804"/>
        <end position="879"/>
    </location>
</feature>
<dbReference type="RefSeq" id="WP_205030141.1">
    <property type="nucleotide sequence ID" value="NZ_CP070247.1"/>
</dbReference>
<dbReference type="SMART" id="SM00825">
    <property type="entry name" value="PKS_KS"/>
    <property type="match status" value="1"/>
</dbReference>
<evidence type="ECO:0000259" key="6">
    <source>
        <dbReference type="PROSITE" id="PS50075"/>
    </source>
</evidence>
<evidence type="ECO:0000256" key="4">
    <source>
        <dbReference type="ARBA" id="ARBA00022679"/>
    </source>
</evidence>
<dbReference type="SMART" id="SM01294">
    <property type="entry name" value="PKS_PP_betabranch"/>
    <property type="match status" value="1"/>
</dbReference>
<protein>
    <submittedName>
        <fullName evidence="8">Polyketide synthase</fullName>
    </submittedName>
</protein>
<dbReference type="InterPro" id="IPR036736">
    <property type="entry name" value="ACP-like_sf"/>
</dbReference>
<evidence type="ECO:0000256" key="1">
    <source>
        <dbReference type="ARBA" id="ARBA00001957"/>
    </source>
</evidence>
<dbReference type="SMART" id="SM00823">
    <property type="entry name" value="PKS_PP"/>
    <property type="match status" value="1"/>
</dbReference>
<dbReference type="Pfam" id="PF02801">
    <property type="entry name" value="Ketoacyl-synt_C"/>
    <property type="match status" value="1"/>
</dbReference>
<dbReference type="SUPFAM" id="SSF52777">
    <property type="entry name" value="CoA-dependent acyltransferases"/>
    <property type="match status" value="2"/>
</dbReference>
<geneLocation type="plasmid" evidence="8 9">
    <name>unnamed3</name>
</geneLocation>
<dbReference type="Gene3D" id="3.30.70.3290">
    <property type="match status" value="1"/>
</dbReference>
<dbReference type="InterPro" id="IPR023213">
    <property type="entry name" value="CAT-like_dom_sf"/>
</dbReference>
<dbReference type="Proteomes" id="UP000623926">
    <property type="component" value="Plasmid unnamed3"/>
</dbReference>
<dbReference type="Gene3D" id="1.10.1200.10">
    <property type="entry name" value="ACP-like"/>
    <property type="match status" value="1"/>
</dbReference>
<sequence length="1536" mass="163094">MKAQTTGAAPGGIAVIGIATRLPEAADLTTLRANLRAGRDSVRPAPPQRITATGLDPAPDYPDMGYLDRIDLFDHERFGLSRFEAEVTDPQHRLALQLTNEALENAGYTPAALRDSRTAVVFSSPSNGYLPFISEPGTLSLMGNMPFALPARVAHRFALTGPCYAVDTGCNGSLVAVHQACRELGDREAEYAVVGGVSLRHIITPASAVADFPGIASPTARSRAFDAAADGAGAGEGGAVLFLTTLERALDDGAHVHAVIRGTATAHNGRHSATIATPSARAQADVINRAWDRAGLDLATAGYLEAHGSGTRLGDAVEVEGLALARRGRGGTLPIGSLKTNLGHLDHAAGIAGLVKAILSVRHAELYPSLHFRQAAPEVDLTGADLDVVTSLRPWPSGGPRRAGVSSFSLGGVNAHCVVEEPPALPRPVQEGTVRLIGVSGRTEADLYAVCERLSLALRSGDLALDDVARTLNTGREHHPFRLAVVADRTRHLAAALAAAVTWSGLRGGAGTSPAWSGAVETPGASRAMAASEPLGAPGASVSALPRVVLLLSGDAAPPSGLSGTEPLPAMLPLPGYGADTVRGQLAAHAALVRAGITPDGLISSGLSRYAVRHLNGTLTDEDRRALADGDITVQPLCVDRLKGVVDEQLALGPVVFVELGSRGELSDLLAEHLAGRPGAEVLTAGTATDGVPGVLARLYERGHDLDWSTQTPPEARRVPLPGEPFRGVPCWARRPGGTAASRATALAATGATAAVASTVSVAAPAVEAAPTKVVTSPANTAPTVHPEPIVHPEPTETTPPTDPGSSGVLSWLREALTELLYADAVAPSDDYFALGGNSIIALLLIKRVEQRYAVALRMIDIYDHPAVAGLAAAIEERRTTVDAPAAPSAPVLVAPAGNALPPILRTDAMVLSYGQERMWFHHQLDPGTTLYNLPGASRHRGPIDARAMRLAWEDLAERHEALRSNFVSVNGRALLSVRPELGDFFRFEDLTGQPDAEQTAREILRAESQRSLDVERDPLVRVTLIRLAPDDHLFCWLTHHAVNDGWAPQILMRELMEFYEARREGRTHRFEPLPVQYRDYAHWQRELMDRGLLEGQLQYWRERLSDPPVLTLPTDRPRAVRRDYAGAAHSLTLPPPLVDRLRAVGVAESATIFSVLLTSLSMTLSRWSGQDDVVVGTPTIGRTRPDLWGLLGFFNNTIALRADLSGDPSFRRVLRQVRTDVIEGLENQEIPFDAVVREIAPDRDPARNPIFDVMYVHQTLPPHFVFGESLFGPAVDEEGGPLFPGLPPGTSKFDLSVVVGERAGADDLDVVVEYSTHLFDRSTVADLTRSWVDLLWAVTEDADVPLSTLPGRLPGPGPNDVLTGLRPFEPPTDRPRPPAGGTGATARHTLVLPDGIAPGFSESGLLAALVTLLTVQAEADELLLGLVRADDRTPLPLRIDVADEPSLTDLAARIARLTAEAEAAPPTEGPWPFDVTADPRGTGGRTDGPVPDLHWSVTDDGITVDYRIELFDEPTVLALADNLVVLARAVAASAA</sequence>
<dbReference type="SUPFAM" id="SSF53901">
    <property type="entry name" value="Thiolase-like"/>
    <property type="match status" value="1"/>
</dbReference>
<dbReference type="Pfam" id="PF00550">
    <property type="entry name" value="PP-binding"/>
    <property type="match status" value="1"/>
</dbReference>
<dbReference type="Pfam" id="PF16197">
    <property type="entry name" value="KAsynt_C_assoc"/>
    <property type="match status" value="1"/>
</dbReference>
<evidence type="ECO:0000259" key="7">
    <source>
        <dbReference type="PROSITE" id="PS52004"/>
    </source>
</evidence>
<dbReference type="CDD" id="cd00833">
    <property type="entry name" value="PKS"/>
    <property type="match status" value="1"/>
</dbReference>
<dbReference type="GO" id="GO:0017000">
    <property type="term" value="P:antibiotic biosynthetic process"/>
    <property type="evidence" value="ECO:0007669"/>
    <property type="project" value="UniProtKB-ARBA"/>
</dbReference>
<keyword evidence="3" id="KW-0597">Phosphoprotein</keyword>
<dbReference type="PROSITE" id="PS50075">
    <property type="entry name" value="CARRIER"/>
    <property type="match status" value="1"/>
</dbReference>